<name>A0AAV0VQF6_9HEMI</name>
<comment type="caution">
    <text evidence="2">The sequence shown here is derived from an EMBL/GenBank/DDBJ whole genome shotgun (WGS) entry which is preliminary data.</text>
</comment>
<accession>A0AAV0VQF6</accession>
<evidence type="ECO:0000313" key="3">
    <source>
        <dbReference type="Proteomes" id="UP001160148"/>
    </source>
</evidence>
<sequence>MPSSDPPNQQRNITNWPKFAVDLHFAIPSPNLIINTTSELNQEIENFTTTVQDAMSKNTSILDKQPNHTRQYPAVNHNKVKTTDGMTKHPEPRIKTQIQ</sequence>
<gene>
    <name evidence="2" type="ORF">MEUPH1_LOCUS2060</name>
</gene>
<dbReference type="Proteomes" id="UP001160148">
    <property type="component" value="Unassembled WGS sequence"/>
</dbReference>
<organism evidence="2 3">
    <name type="scientific">Macrosiphum euphorbiae</name>
    <name type="common">potato aphid</name>
    <dbReference type="NCBI Taxonomy" id="13131"/>
    <lineage>
        <taxon>Eukaryota</taxon>
        <taxon>Metazoa</taxon>
        <taxon>Ecdysozoa</taxon>
        <taxon>Arthropoda</taxon>
        <taxon>Hexapoda</taxon>
        <taxon>Insecta</taxon>
        <taxon>Pterygota</taxon>
        <taxon>Neoptera</taxon>
        <taxon>Paraneoptera</taxon>
        <taxon>Hemiptera</taxon>
        <taxon>Sternorrhyncha</taxon>
        <taxon>Aphidomorpha</taxon>
        <taxon>Aphidoidea</taxon>
        <taxon>Aphididae</taxon>
        <taxon>Macrosiphini</taxon>
        <taxon>Macrosiphum</taxon>
    </lineage>
</organism>
<feature type="region of interest" description="Disordered" evidence="1">
    <location>
        <begin position="61"/>
        <end position="99"/>
    </location>
</feature>
<dbReference type="AlphaFoldDB" id="A0AAV0VQF6"/>
<reference evidence="2 3" key="1">
    <citation type="submission" date="2023-01" db="EMBL/GenBank/DDBJ databases">
        <authorList>
            <person name="Whitehead M."/>
        </authorList>
    </citation>
    <scope>NUCLEOTIDE SEQUENCE [LARGE SCALE GENOMIC DNA]</scope>
</reference>
<feature type="compositionally biased region" description="Basic and acidic residues" evidence="1">
    <location>
        <begin position="86"/>
        <end position="99"/>
    </location>
</feature>
<evidence type="ECO:0000313" key="2">
    <source>
        <dbReference type="EMBL" id="CAI6344996.1"/>
    </source>
</evidence>
<evidence type="ECO:0000256" key="1">
    <source>
        <dbReference type="SAM" id="MobiDB-lite"/>
    </source>
</evidence>
<keyword evidence="3" id="KW-1185">Reference proteome</keyword>
<protein>
    <submittedName>
        <fullName evidence="2">Uncharacterized protein</fullName>
    </submittedName>
</protein>
<dbReference type="EMBL" id="CARXXK010000001">
    <property type="protein sequence ID" value="CAI6344996.1"/>
    <property type="molecule type" value="Genomic_DNA"/>
</dbReference>
<proteinExistence type="predicted"/>